<gene>
    <name evidence="1" type="ORF">CLAFUR5_04538</name>
</gene>
<evidence type="ECO:0000313" key="1">
    <source>
        <dbReference type="EMBL" id="UJO16751.1"/>
    </source>
</evidence>
<dbReference type="OrthoDB" id="3632925at2759"/>
<proteinExistence type="predicted"/>
<dbReference type="RefSeq" id="XP_047761117.1">
    <property type="nucleotide sequence ID" value="XM_047903686.1"/>
</dbReference>
<dbReference type="Proteomes" id="UP000756132">
    <property type="component" value="Chromosome 4"/>
</dbReference>
<dbReference type="PANTHER" id="PTHR42085">
    <property type="entry name" value="F-BOX DOMAIN-CONTAINING PROTEIN"/>
    <property type="match status" value="1"/>
</dbReference>
<dbReference type="AlphaFoldDB" id="A0A9Q8LG15"/>
<reference evidence="1" key="2">
    <citation type="journal article" date="2022" name="Microb. Genom.">
        <title>A chromosome-scale genome assembly of the tomato pathogen Cladosporium fulvum reveals a compartmentalized genome architecture and the presence of a dispensable chromosome.</title>
        <authorList>
            <person name="Zaccaron A.Z."/>
            <person name="Chen L.H."/>
            <person name="Samaras A."/>
            <person name="Stergiopoulos I."/>
        </authorList>
    </citation>
    <scope>NUCLEOTIDE SEQUENCE</scope>
    <source>
        <strain evidence="1">Race5_Kim</strain>
    </source>
</reference>
<dbReference type="GeneID" id="71984416"/>
<organism evidence="1 2">
    <name type="scientific">Passalora fulva</name>
    <name type="common">Tomato leaf mold</name>
    <name type="synonym">Cladosporium fulvum</name>
    <dbReference type="NCBI Taxonomy" id="5499"/>
    <lineage>
        <taxon>Eukaryota</taxon>
        <taxon>Fungi</taxon>
        <taxon>Dikarya</taxon>
        <taxon>Ascomycota</taxon>
        <taxon>Pezizomycotina</taxon>
        <taxon>Dothideomycetes</taxon>
        <taxon>Dothideomycetidae</taxon>
        <taxon>Mycosphaerellales</taxon>
        <taxon>Mycosphaerellaceae</taxon>
        <taxon>Fulvia</taxon>
    </lineage>
</organism>
<reference evidence="1" key="1">
    <citation type="submission" date="2021-12" db="EMBL/GenBank/DDBJ databases">
        <authorList>
            <person name="Zaccaron A."/>
            <person name="Stergiopoulos I."/>
        </authorList>
    </citation>
    <scope>NUCLEOTIDE SEQUENCE</scope>
    <source>
        <strain evidence="1">Race5_Kim</strain>
    </source>
</reference>
<dbReference type="OMA" id="YRLFCWL"/>
<dbReference type="InterPro" id="IPR038883">
    <property type="entry name" value="AN11006-like"/>
</dbReference>
<accession>A0A9Q8LG15</accession>
<keyword evidence="2" id="KW-1185">Reference proteome</keyword>
<dbReference type="EMBL" id="CP090166">
    <property type="protein sequence ID" value="UJO16751.1"/>
    <property type="molecule type" value="Genomic_DNA"/>
</dbReference>
<protein>
    <submittedName>
        <fullName evidence="1">Uncharacterized protein</fullName>
    </submittedName>
</protein>
<name>A0A9Q8LG15_PASFU</name>
<dbReference type="PANTHER" id="PTHR42085:SF4">
    <property type="entry name" value="F-BOX DOMAIN-CONTAINING PROTEIN"/>
    <property type="match status" value="1"/>
</dbReference>
<sequence length="190" mass="22205">MAPFRILDLPPELRNEIWAMCVVSPCLINISYALSPLTQASQQLRNESRGIFFSDNSFRLNLGLYNPSSKTNLYRLFCWLAAIGPDARAQIQHLAIVFYWDVFYLDFPPGPLDIPKERFIFQMVAWHPLTRGLRRSAFTFELLDRDNKASFRRRVTRLSEKLQLDYALGETIRKGAVRRRFLALLAREDY</sequence>
<evidence type="ECO:0000313" key="2">
    <source>
        <dbReference type="Proteomes" id="UP000756132"/>
    </source>
</evidence>
<dbReference type="KEGG" id="ffu:CLAFUR5_04538"/>